<evidence type="ECO:0000259" key="8">
    <source>
        <dbReference type="PROSITE" id="PS51192"/>
    </source>
</evidence>
<dbReference type="Gene3D" id="1.10.533.10">
    <property type="entry name" value="Death Domain, Fas"/>
    <property type="match status" value="2"/>
</dbReference>
<evidence type="ECO:0000313" key="11">
    <source>
        <dbReference type="MGI" id="MGI:1918836"/>
    </source>
</evidence>
<dbReference type="EMBL" id="AK162383">
    <property type="protein sequence ID" value="BAE36884.1"/>
    <property type="molecule type" value="mRNA"/>
</dbReference>
<dbReference type="UCSC" id="uc008jvn.2">
    <property type="organism name" value="mouse"/>
</dbReference>
<gene>
    <name evidence="11" type="primary">Ifih1</name>
</gene>
<evidence type="ECO:0000256" key="5">
    <source>
        <dbReference type="ARBA" id="ARBA00022859"/>
    </source>
</evidence>
<keyword evidence="1" id="KW-1017">Isopeptide bond</keyword>
<evidence type="ECO:0000256" key="4">
    <source>
        <dbReference type="ARBA" id="ARBA00022843"/>
    </source>
</evidence>
<feature type="compositionally biased region" description="Polar residues" evidence="7">
    <location>
        <begin position="275"/>
        <end position="297"/>
    </location>
</feature>
<dbReference type="GO" id="GO:0005737">
    <property type="term" value="C:cytoplasm"/>
    <property type="evidence" value="ECO:0007669"/>
    <property type="project" value="UniProtKB-ARBA"/>
</dbReference>
<dbReference type="GO" id="GO:0003677">
    <property type="term" value="F:DNA binding"/>
    <property type="evidence" value="ECO:0007669"/>
    <property type="project" value="InterPro"/>
</dbReference>
<dbReference type="OrthoDB" id="416741at2759"/>
<dbReference type="SUPFAM" id="SSF52540">
    <property type="entry name" value="P-loop containing nucleoside triphosphate hydrolases"/>
    <property type="match status" value="1"/>
</dbReference>
<reference evidence="10" key="1">
    <citation type="journal article" date="1999" name="Methods Enzymol.">
        <title>High-efficiency full-length cDNA cloning.</title>
        <authorList>
            <person name="Carninci P."/>
            <person name="Hayashizaki Y."/>
        </authorList>
    </citation>
    <scope>NUCLEOTIDE SEQUENCE</scope>
    <source>
        <strain evidence="10">C57BL/6J</strain>
        <tissue evidence="9">Diencephalon</tissue>
        <tissue evidence="10">Kidney</tissue>
    </source>
</reference>
<evidence type="ECO:0000256" key="2">
    <source>
        <dbReference type="ARBA" id="ARBA00022553"/>
    </source>
</evidence>
<evidence type="ECO:0000313" key="10">
    <source>
        <dbReference type="EMBL" id="BAE40503.1"/>
    </source>
</evidence>
<dbReference type="PeptideAtlas" id="Q3TGP5"/>
<keyword evidence="5" id="KW-0391">Immunity</keyword>
<reference evidence="10" key="8">
    <citation type="journal article" date="2005" name="Science">
        <title>Antisense Transcription in the Mammalian Transcriptome.</title>
        <authorList>
            <consortium name="RIKEN Genome Exploration Research Group and Genome Science Group (Genome Network Project Core Group) and the FANTOM Consortium"/>
        </authorList>
    </citation>
    <scope>NUCLEOTIDE SEQUENCE</scope>
    <source>
        <strain evidence="10">C57BL/6J</strain>
        <tissue evidence="9">Diencephalon</tissue>
        <tissue evidence="10">Kidney</tissue>
    </source>
</reference>
<dbReference type="Pfam" id="PF16739">
    <property type="entry name" value="CARD_2"/>
    <property type="match status" value="2"/>
</dbReference>
<dbReference type="PANTHER" id="PTHR14074">
    <property type="entry name" value="HELICASE WITH DEATH DOMAIN-RELATED"/>
    <property type="match status" value="1"/>
</dbReference>
<dbReference type="RefSeq" id="NP_082111.2">
    <property type="nucleotide sequence ID" value="NM_027835.3"/>
</dbReference>
<dbReference type="GO" id="GO:0016787">
    <property type="term" value="F:hydrolase activity"/>
    <property type="evidence" value="ECO:0007669"/>
    <property type="project" value="InterPro"/>
</dbReference>
<protein>
    <recommendedName>
        <fullName evidence="8">Helicase ATP-binding domain-containing protein</fullName>
    </recommendedName>
</protein>
<keyword evidence="6" id="KW-0051">Antiviral defense</keyword>
<dbReference type="SMART" id="SM00487">
    <property type="entry name" value="DEXDc"/>
    <property type="match status" value="1"/>
</dbReference>
<dbReference type="DNASU" id="71586"/>
<reference evidence="10" key="5">
    <citation type="journal article" date="2002" name="Nature">
        <title>Analysis of the mouse transcriptome based on functional annotation of 60,770 full-length cDNAs.</title>
        <authorList>
            <consortium name="The FANTOM Consortium and the RIKEN Genome Exploration Research Group Phase I and II Team"/>
        </authorList>
    </citation>
    <scope>NUCLEOTIDE SEQUENCE</scope>
    <source>
        <strain evidence="10">C57BL/6J</strain>
        <tissue evidence="9">Diencephalon</tissue>
        <tissue evidence="10">Kidney</tissue>
    </source>
</reference>
<feature type="region of interest" description="Disordered" evidence="7">
    <location>
        <begin position="273"/>
        <end position="297"/>
    </location>
</feature>
<dbReference type="GO" id="GO:0005524">
    <property type="term" value="F:ATP binding"/>
    <property type="evidence" value="ECO:0007669"/>
    <property type="project" value="InterPro"/>
</dbReference>
<dbReference type="KEGG" id="mmu:71586"/>
<accession>Q3TGP5</accession>
<sequence>MSIVCSAEDSFRNLILFFRPRLKMYIQVEPVLDHLIFLSAETKEQILKKINTCGNTSAAELLLSTLEQGQWPLGWTQMFVEALEHSGNPLAARYVKPTLTDLPSPSSETAHDECLHLLTLLQPTLVDKLLINDVLDTCFEKGLLTVEDRNRISAAGNSGNESGVRELLRRIVQKENWFSTFLDVLRQTGNDALFQELTGGGCPEDNTDLANSSHRDGPAANECLLPAVDESSLETEAWNVDDILPEASCTDSSVTTESDTSLAEGSVSCFDESLGHNSNMGRDSGTMGSDSDESVIQTKRVSPEPELQLRPYQMEVAQPALDGKNIIICLPTGSGKTRVAVYITKDHLDKKKQASESGKVIVLVNKVMLAEQLFRKEFNPYLKKWYRIIGLSGDTQLKISFPEVVKSYDVIISTAQILENSLLNLESGDDDGVQLSDFSLIIIDECHHTNKEAVYNNIMRRYLKQKLRNNDLKKQNKPAIPLPQILGLTASPGVGAAKKQSEAEKHILNICANLDAFTIKTVKENLGQLKHQIKEPCKKFVIADDTREV</sequence>
<proteinExistence type="evidence at transcript level"/>
<dbReference type="GO" id="GO:0045087">
    <property type="term" value="P:innate immune response"/>
    <property type="evidence" value="ECO:0007669"/>
    <property type="project" value="UniProtKB-KW"/>
</dbReference>
<name>Q3TGP5_MOUSE</name>
<reference evidence="10" key="6">
    <citation type="submission" date="2004-04" db="EMBL/GenBank/DDBJ databases">
        <authorList>
            <person name="Arakawa T."/>
            <person name="Carninci P."/>
            <person name="Fukuda S."/>
            <person name="Hashizume W."/>
            <person name="Hayashida K."/>
            <person name="Hori F."/>
            <person name="Iida J."/>
            <person name="Imamura K."/>
            <person name="Imotani K."/>
            <person name="Itoh M."/>
            <person name="Kanagawa S."/>
            <person name="Kawai J."/>
            <person name="Kojima M."/>
            <person name="Konno H."/>
            <person name="Murata M."/>
            <person name="Nakamura M."/>
            <person name="Ninomiya N."/>
            <person name="Nishiyori H."/>
            <person name="Nomura K."/>
            <person name="Ohno M."/>
            <person name="Sakazume N."/>
            <person name="Sano H."/>
            <person name="Sasaki D."/>
            <person name="Shibata K."/>
            <person name="Shiraki T."/>
            <person name="Tagami M."/>
            <person name="Tagami Y."/>
            <person name="Waki K."/>
            <person name="Watahiki A."/>
            <person name="Muramatsu M."/>
            <person name="Hayashizaki Y."/>
        </authorList>
    </citation>
    <scope>NUCLEOTIDE SEQUENCE</scope>
    <source>
        <strain evidence="10">C57BL/6J</strain>
        <tissue evidence="9">Diencephalon</tissue>
        <tissue evidence="10">Kidney</tissue>
    </source>
</reference>
<dbReference type="InterPro" id="IPR027417">
    <property type="entry name" value="P-loop_NTPase"/>
</dbReference>
<dbReference type="InterPro" id="IPR051363">
    <property type="entry name" value="RLR_Helicase"/>
</dbReference>
<dbReference type="InterPro" id="IPR031964">
    <property type="entry name" value="CARD_dom"/>
</dbReference>
<dbReference type="EMBL" id="AK168646">
    <property type="protein sequence ID" value="BAE40503.1"/>
    <property type="molecule type" value="mRNA"/>
</dbReference>
<dbReference type="InterPro" id="IPR014001">
    <property type="entry name" value="Helicase_ATP-bd"/>
</dbReference>
<keyword evidence="3" id="KW-0399">Innate immunity</keyword>
<dbReference type="Pfam" id="PF04851">
    <property type="entry name" value="ResIII"/>
    <property type="match status" value="1"/>
</dbReference>
<evidence type="ECO:0000256" key="7">
    <source>
        <dbReference type="SAM" id="MobiDB-lite"/>
    </source>
</evidence>
<evidence type="ECO:0000256" key="6">
    <source>
        <dbReference type="ARBA" id="ARBA00023118"/>
    </source>
</evidence>
<dbReference type="AGR" id="MGI:1918836"/>
<reference evidence="10" key="2">
    <citation type="journal article" date="2000" name="Genome Res.">
        <title>Normalization and subtraction of cap-trapper-selected cDNAs to prepare full-length cDNA libraries for rapid discovery of new genes.</title>
        <authorList>
            <person name="Carninci P."/>
            <person name="Shibata Y."/>
            <person name="Hayatsu N."/>
            <person name="Sugahara Y."/>
            <person name="Shibata K."/>
            <person name="Itoh M."/>
            <person name="Konno H."/>
            <person name="Okazaki Y."/>
            <person name="Muramatsu M."/>
            <person name="Hayashizaki Y."/>
        </authorList>
    </citation>
    <scope>NUCLEOTIDE SEQUENCE</scope>
    <source>
        <strain evidence="10">C57BL/6J</strain>
        <tissue evidence="9">Diencephalon</tissue>
        <tissue evidence="10">Kidney</tissue>
    </source>
</reference>
<dbReference type="PANTHER" id="PTHR14074:SF14">
    <property type="entry name" value="INTERFERON-INDUCED HELICASE C DOMAIN-CONTAINING PROTEIN 1"/>
    <property type="match status" value="1"/>
</dbReference>
<dbReference type="FunFam" id="3.40.50.300:FF:000893">
    <property type="entry name" value="Interferon-induced with helicase C domain 1"/>
    <property type="match status" value="1"/>
</dbReference>
<reference evidence="10" key="3">
    <citation type="journal article" date="2000" name="Genome Res.">
        <title>RIKEN integrated sequence analysis (RISA) system--384-format sequencing pipeline with 384 multicapillary sequencer.</title>
        <authorList>
            <person name="Shibata K."/>
            <person name="Itoh M."/>
            <person name="Aizawa K."/>
            <person name="Nagaoka S."/>
            <person name="Sasaki N."/>
            <person name="Carninci P."/>
            <person name="Konno H."/>
            <person name="Akiyama J."/>
            <person name="Nishi K."/>
            <person name="Kitsunai T."/>
            <person name="Tashiro H."/>
            <person name="Itoh M."/>
            <person name="Sumi N."/>
            <person name="Ishii Y."/>
            <person name="Nakamura S."/>
            <person name="Hazama M."/>
            <person name="Nishine T."/>
            <person name="Harada A."/>
            <person name="Yamamoto R."/>
            <person name="Matsumoto H."/>
            <person name="Sakaguchi S."/>
            <person name="Ikegami T."/>
            <person name="Kashiwagi K."/>
            <person name="Fujiwake S."/>
            <person name="Inoue K."/>
            <person name="Togawa Y."/>
            <person name="Izawa M."/>
            <person name="Ohara E."/>
            <person name="Watahiki M."/>
            <person name="Yoneda Y."/>
            <person name="Ishikawa T."/>
            <person name="Ozawa K."/>
            <person name="Tanaka T."/>
            <person name="Matsuura S."/>
            <person name="Kawai J."/>
            <person name="Okazaki Y."/>
            <person name="Muramatsu M."/>
            <person name="Inoue Y."/>
            <person name="Kira A."/>
            <person name="Hayashizaki Y."/>
        </authorList>
    </citation>
    <scope>NUCLEOTIDE SEQUENCE</scope>
    <source>
        <strain evidence="10">C57BL/6J</strain>
        <tissue evidence="9">Diencephalon</tissue>
        <tissue evidence="10">Kidney</tissue>
    </source>
</reference>
<evidence type="ECO:0000256" key="3">
    <source>
        <dbReference type="ARBA" id="ARBA00022588"/>
    </source>
</evidence>
<dbReference type="GeneID" id="71586"/>
<dbReference type="InterPro" id="IPR006935">
    <property type="entry name" value="Helicase/UvrB_N"/>
</dbReference>
<dbReference type="Gene3D" id="3.40.50.300">
    <property type="entry name" value="P-loop containing nucleotide triphosphate hydrolases"/>
    <property type="match status" value="1"/>
</dbReference>
<dbReference type="SUPFAM" id="SSF47986">
    <property type="entry name" value="DEATH domain"/>
    <property type="match status" value="1"/>
</dbReference>
<reference evidence="10" key="7">
    <citation type="journal article" date="2005" name="Science">
        <title>The Transcriptional Landscape of the Mammalian Genome.</title>
        <authorList>
            <consortium name="The FANTOM Consortium"/>
            <consortium name="Riken Genome Exploration Research Group and Genome Science Group (Genome Network Project Core Group)"/>
        </authorList>
    </citation>
    <scope>NUCLEOTIDE SEQUENCE</scope>
    <source>
        <strain evidence="10">C57BL/6J</strain>
        <tissue evidence="9">Diencephalon</tissue>
        <tissue evidence="10">Kidney</tissue>
    </source>
</reference>
<dbReference type="BioGRID-ORCS" id="71586">
    <property type="hits" value="1 hit in 79 CRISPR screens"/>
</dbReference>
<dbReference type="CTD" id="64135"/>
<keyword evidence="4" id="KW-0832">Ubl conjugation</keyword>
<dbReference type="PROSITE" id="PS51192">
    <property type="entry name" value="HELICASE_ATP_BIND_1"/>
    <property type="match status" value="1"/>
</dbReference>
<dbReference type="AlphaFoldDB" id="Q3TGP5"/>
<reference evidence="10" key="4">
    <citation type="journal article" date="2001" name="Nature">
        <title>Functional annotation of a full-length mouse cDNA collection.</title>
        <authorList>
            <consortium name="The RIKEN Genome Exploration Research Group Phase II Team and the FANTOM Consortium"/>
        </authorList>
    </citation>
    <scope>NUCLEOTIDE SEQUENCE</scope>
    <source>
        <strain evidence="10">C57BL/6J</strain>
        <tissue evidence="9">Diencephalon</tissue>
        <tissue evidence="10">Kidney</tissue>
    </source>
</reference>
<dbReference type="MGI" id="MGI:1918836">
    <property type="gene designation" value="Ifih1"/>
</dbReference>
<feature type="domain" description="Helicase ATP-binding" evidence="8">
    <location>
        <begin position="317"/>
        <end position="510"/>
    </location>
</feature>
<dbReference type="GO" id="GO:0051607">
    <property type="term" value="P:defense response to virus"/>
    <property type="evidence" value="ECO:0007669"/>
    <property type="project" value="UniProtKB-KW"/>
</dbReference>
<keyword evidence="2" id="KW-0597">Phosphoprotein</keyword>
<evidence type="ECO:0000313" key="9">
    <source>
        <dbReference type="EMBL" id="BAE36884.1"/>
    </source>
</evidence>
<dbReference type="InterPro" id="IPR011029">
    <property type="entry name" value="DEATH-like_dom_sf"/>
</dbReference>
<organism evidence="10">
    <name type="scientific">Mus musculus</name>
    <name type="common">Mouse</name>
    <dbReference type="NCBI Taxonomy" id="10090"/>
    <lineage>
        <taxon>Eukaryota</taxon>
        <taxon>Metazoa</taxon>
        <taxon>Chordata</taxon>
        <taxon>Craniata</taxon>
        <taxon>Vertebrata</taxon>
        <taxon>Euteleostomi</taxon>
        <taxon>Mammalia</taxon>
        <taxon>Eutheria</taxon>
        <taxon>Euarchontoglires</taxon>
        <taxon>Glires</taxon>
        <taxon>Rodentia</taxon>
        <taxon>Myomorpha</taxon>
        <taxon>Muroidea</taxon>
        <taxon>Muridae</taxon>
        <taxon>Murinae</taxon>
        <taxon>Mus</taxon>
        <taxon>Mus</taxon>
    </lineage>
</organism>
<evidence type="ECO:0000256" key="1">
    <source>
        <dbReference type="ARBA" id="ARBA00022499"/>
    </source>
</evidence>
<dbReference type="FunFam" id="1.10.533.10:FF:000084">
    <property type="entry name" value="Interferon-induced with helicase C domain 1"/>
    <property type="match status" value="1"/>
</dbReference>